<feature type="region of interest" description="Disordered" evidence="1">
    <location>
        <begin position="1"/>
        <end position="47"/>
    </location>
</feature>
<dbReference type="Pfam" id="PF10768">
    <property type="entry name" value="FliX"/>
    <property type="match status" value="1"/>
</dbReference>
<evidence type="ECO:0000313" key="3">
    <source>
        <dbReference type="Proteomes" id="UP001217500"/>
    </source>
</evidence>
<dbReference type="AlphaFoldDB" id="A0AAF0BKJ8"/>
<protein>
    <submittedName>
        <fullName evidence="2">Flagellar assembly protein FliX</fullName>
    </submittedName>
</protein>
<dbReference type="InterPro" id="IPR019704">
    <property type="entry name" value="Flagellar_assmbl_FliX_class2"/>
</dbReference>
<dbReference type="GO" id="GO:0044781">
    <property type="term" value="P:bacterial-type flagellum organization"/>
    <property type="evidence" value="ECO:0007669"/>
    <property type="project" value="InterPro"/>
</dbReference>
<sequence length="139" mass="14965">MKIFGPGQIQSKSIQKTSRRRSADGSSFTSELDETSHTSGAAPTRGASPIASLDVLLSVQEVPDATVGRSKGLKRADEMLEMLEEVRRGLLLGAIPEGNLRILADLARNQRGRIADPKLAEILGDIELRAEVELAKLGF</sequence>
<keyword evidence="2" id="KW-0282">Flagellum</keyword>
<dbReference type="RefSeq" id="WP_289502554.1">
    <property type="nucleotide sequence ID" value="NZ_CP116805.1"/>
</dbReference>
<dbReference type="Proteomes" id="UP001217500">
    <property type="component" value="Chromosome"/>
</dbReference>
<organism evidence="2 3">
    <name type="scientific">Gimibacter soli</name>
    <dbReference type="NCBI Taxonomy" id="3024400"/>
    <lineage>
        <taxon>Bacteria</taxon>
        <taxon>Pseudomonadati</taxon>
        <taxon>Pseudomonadota</taxon>
        <taxon>Alphaproteobacteria</taxon>
        <taxon>Kordiimonadales</taxon>
        <taxon>Temperatibacteraceae</taxon>
        <taxon>Gimibacter</taxon>
    </lineage>
</organism>
<accession>A0AAF0BKJ8</accession>
<gene>
    <name evidence="2" type="ORF">PH603_10875</name>
</gene>
<reference evidence="2" key="1">
    <citation type="submission" date="2023-01" db="EMBL/GenBank/DDBJ databases">
        <title>The genome sequence of Kordiimonadaceae bacterium 6D33.</title>
        <authorList>
            <person name="Liu Y."/>
        </authorList>
    </citation>
    <scope>NUCLEOTIDE SEQUENCE</scope>
    <source>
        <strain evidence="2">6D33</strain>
    </source>
</reference>
<name>A0AAF0BKJ8_9PROT</name>
<evidence type="ECO:0000256" key="1">
    <source>
        <dbReference type="SAM" id="MobiDB-lite"/>
    </source>
</evidence>
<evidence type="ECO:0000313" key="2">
    <source>
        <dbReference type="EMBL" id="WCL53042.1"/>
    </source>
</evidence>
<proteinExistence type="predicted"/>
<keyword evidence="2" id="KW-0966">Cell projection</keyword>
<keyword evidence="3" id="KW-1185">Reference proteome</keyword>
<dbReference type="EMBL" id="CP116805">
    <property type="protein sequence ID" value="WCL53042.1"/>
    <property type="molecule type" value="Genomic_DNA"/>
</dbReference>
<keyword evidence="2" id="KW-0969">Cilium</keyword>
<dbReference type="KEGG" id="gso:PH603_10875"/>